<feature type="compositionally biased region" description="Polar residues" evidence="3">
    <location>
        <begin position="9"/>
        <end position="23"/>
    </location>
</feature>
<gene>
    <name evidence="7" type="primary">LOC112906610</name>
</gene>
<dbReference type="SUPFAM" id="SSF51735">
    <property type="entry name" value="NAD(P)-binding Rossmann-fold domains"/>
    <property type="match status" value="1"/>
</dbReference>
<accession>A0A7F5RLD1</accession>
<dbReference type="InterPro" id="IPR055170">
    <property type="entry name" value="GFO_IDH_MocA-like_dom"/>
</dbReference>
<evidence type="ECO:0000313" key="7">
    <source>
        <dbReference type="RefSeq" id="XP_025836827.1"/>
    </source>
</evidence>
<evidence type="ECO:0000256" key="2">
    <source>
        <dbReference type="ARBA" id="ARBA00023002"/>
    </source>
</evidence>
<organism evidence="6 7">
    <name type="scientific">Agrilus planipennis</name>
    <name type="common">Emerald ash borer</name>
    <name type="synonym">Agrilus marcopoli</name>
    <dbReference type="NCBI Taxonomy" id="224129"/>
    <lineage>
        <taxon>Eukaryota</taxon>
        <taxon>Metazoa</taxon>
        <taxon>Ecdysozoa</taxon>
        <taxon>Arthropoda</taxon>
        <taxon>Hexapoda</taxon>
        <taxon>Insecta</taxon>
        <taxon>Pterygota</taxon>
        <taxon>Neoptera</taxon>
        <taxon>Endopterygota</taxon>
        <taxon>Coleoptera</taxon>
        <taxon>Polyphaga</taxon>
        <taxon>Elateriformia</taxon>
        <taxon>Buprestoidea</taxon>
        <taxon>Buprestidae</taxon>
        <taxon>Agrilinae</taxon>
        <taxon>Agrilus</taxon>
    </lineage>
</organism>
<evidence type="ECO:0000256" key="3">
    <source>
        <dbReference type="SAM" id="MobiDB-lite"/>
    </source>
</evidence>
<dbReference type="OrthoDB" id="64915at2759"/>
<sequence length="637" mass="71836">MEFLRSLMFSRQNDTQESENQVQHSEDDETMFVRRYRAKLATLLKEEQLTEYDLSNSGKTNVSINTSSTSLCNNLQEETQQQIEYFLHQSVTNLKEKPPNPKGDLVFGGIKAMSKYLNNLCNCDVCRPKSKGLMHDLLISAGDDDNSTDDDDTIHFCNARQKIVTDPVTAGAAKQWFDIQRPKLHLQPLVMRNYETKLKKKSDKNQDTDIGRSRGKIKVFPRKGARKQKVADTVTKLTAKNVNECQSELVQIHELDIKMSTLQFKGESPYKLPPPTVPEDDYLYIKFNKDFNLEGCEEGKPVGLALFGAGRAGTIHLRTIAKNVRVKLHYIVEDVQEKWDKLKRYWDLPDTVFLTSVEADKVYKDLRVDAVVIATPTKYHEGIVLKALEHGKAVFCEKPIGLTAEGTKKCYEKAKKVGKPLFAAFNKRYDTAYAAVKRRVEQGEVGHLRMFKASVKDSQLAPVSYLKGSGGFFVDSVIHELDLMVWFVGEYPTTVSAIGKSNIPEIEEIGDYDTVVATFGFPSGAIGIIDNCRHSTFGYDQRIEVFGSKGMIKVDNEHPCHSIETLAGLDATKRSPIWYTFPSRYRNAYNNEMEHFLSICQGIDKVLISESDVLATSRIAGACTESARTGKIVTLKW</sequence>
<name>A0A7F5RLD1_AGRPL</name>
<dbReference type="Pfam" id="PF01408">
    <property type="entry name" value="GFO_IDH_MocA"/>
    <property type="match status" value="1"/>
</dbReference>
<dbReference type="PANTHER" id="PTHR42840">
    <property type="entry name" value="NAD(P)-BINDING ROSSMANN-FOLD SUPERFAMILY PROTEIN-RELATED"/>
    <property type="match status" value="1"/>
</dbReference>
<dbReference type="InParanoid" id="A0A7F5RLD1"/>
<protein>
    <submittedName>
        <fullName evidence="7">Uncharacterized protein LOC112906610 isoform X1</fullName>
    </submittedName>
</protein>
<dbReference type="InterPro" id="IPR000683">
    <property type="entry name" value="Gfo/Idh/MocA-like_OxRdtase_N"/>
</dbReference>
<feature type="domain" description="Gfo/Idh/MocA-like oxidoreductase N-terminal" evidence="4">
    <location>
        <begin position="304"/>
        <end position="423"/>
    </location>
</feature>
<proteinExistence type="inferred from homology"/>
<dbReference type="GO" id="GO:0016491">
    <property type="term" value="F:oxidoreductase activity"/>
    <property type="evidence" value="ECO:0007669"/>
    <property type="project" value="UniProtKB-KW"/>
</dbReference>
<dbReference type="GO" id="GO:0000166">
    <property type="term" value="F:nucleotide binding"/>
    <property type="evidence" value="ECO:0007669"/>
    <property type="project" value="InterPro"/>
</dbReference>
<dbReference type="GO" id="GO:0005737">
    <property type="term" value="C:cytoplasm"/>
    <property type="evidence" value="ECO:0007669"/>
    <property type="project" value="TreeGrafter"/>
</dbReference>
<reference evidence="7" key="1">
    <citation type="submission" date="2025-08" db="UniProtKB">
        <authorList>
            <consortium name="RefSeq"/>
        </authorList>
    </citation>
    <scope>IDENTIFICATION</scope>
    <source>
        <tissue evidence="7">Entire body</tissue>
    </source>
</reference>
<keyword evidence="6" id="KW-1185">Reference proteome</keyword>
<dbReference type="GeneID" id="112906610"/>
<keyword evidence="2" id="KW-0560">Oxidoreductase</keyword>
<dbReference type="Pfam" id="PF22725">
    <property type="entry name" value="GFO_IDH_MocA_C3"/>
    <property type="match status" value="1"/>
</dbReference>
<feature type="domain" description="GFO/IDH/MocA-like oxidoreductase" evidence="5">
    <location>
        <begin position="433"/>
        <end position="552"/>
    </location>
</feature>
<evidence type="ECO:0000259" key="5">
    <source>
        <dbReference type="Pfam" id="PF22725"/>
    </source>
</evidence>
<dbReference type="RefSeq" id="XP_025836827.1">
    <property type="nucleotide sequence ID" value="XM_025981042.1"/>
</dbReference>
<evidence type="ECO:0000259" key="4">
    <source>
        <dbReference type="Pfam" id="PF01408"/>
    </source>
</evidence>
<dbReference type="GO" id="GO:0006740">
    <property type="term" value="P:NADPH regeneration"/>
    <property type="evidence" value="ECO:0007669"/>
    <property type="project" value="TreeGrafter"/>
</dbReference>
<evidence type="ECO:0000256" key="1">
    <source>
        <dbReference type="ARBA" id="ARBA00010928"/>
    </source>
</evidence>
<dbReference type="SUPFAM" id="SSF55347">
    <property type="entry name" value="Glyceraldehyde-3-phosphate dehydrogenase-like, C-terminal domain"/>
    <property type="match status" value="1"/>
</dbReference>
<dbReference type="Gene3D" id="3.30.360.10">
    <property type="entry name" value="Dihydrodipicolinate Reductase, domain 2"/>
    <property type="match status" value="1"/>
</dbReference>
<dbReference type="Gene3D" id="3.40.50.720">
    <property type="entry name" value="NAD(P)-binding Rossmann-like Domain"/>
    <property type="match status" value="1"/>
</dbReference>
<dbReference type="KEGG" id="apln:112906610"/>
<evidence type="ECO:0000313" key="6">
    <source>
        <dbReference type="Proteomes" id="UP000192223"/>
    </source>
</evidence>
<comment type="similarity">
    <text evidence="1">Belongs to the Gfo/Idh/MocA family.</text>
</comment>
<dbReference type="Proteomes" id="UP000192223">
    <property type="component" value="Unplaced"/>
</dbReference>
<feature type="region of interest" description="Disordered" evidence="3">
    <location>
        <begin position="8"/>
        <end position="28"/>
    </location>
</feature>
<dbReference type="AlphaFoldDB" id="A0A7F5RLD1"/>
<dbReference type="PANTHER" id="PTHR42840:SF3">
    <property type="entry name" value="BINDING ROSSMANN FOLD OXIDOREDUCTASE, PUTATIVE (AFU_ORTHOLOGUE AFUA_2G10240)-RELATED"/>
    <property type="match status" value="1"/>
</dbReference>
<dbReference type="InterPro" id="IPR036291">
    <property type="entry name" value="NAD(P)-bd_dom_sf"/>
</dbReference>